<evidence type="ECO:0000256" key="6">
    <source>
        <dbReference type="ARBA" id="ARBA00023136"/>
    </source>
</evidence>
<comment type="function">
    <text evidence="1">May function as a co-chaperone.</text>
</comment>
<evidence type="ECO:0000256" key="1">
    <source>
        <dbReference type="ARBA" id="ARBA00002080"/>
    </source>
</evidence>
<evidence type="ECO:0000256" key="3">
    <source>
        <dbReference type="ARBA" id="ARBA00020945"/>
    </source>
</evidence>
<keyword evidence="10" id="KW-1185">Reference proteome</keyword>
<dbReference type="PRINTS" id="PR00625">
    <property type="entry name" value="JDOMAIN"/>
</dbReference>
<dbReference type="CDD" id="cd06257">
    <property type="entry name" value="DnaJ"/>
    <property type="match status" value="1"/>
</dbReference>
<evidence type="ECO:0000256" key="2">
    <source>
        <dbReference type="ARBA" id="ARBA00004141"/>
    </source>
</evidence>
<evidence type="ECO:0000259" key="8">
    <source>
        <dbReference type="PROSITE" id="PS50076"/>
    </source>
</evidence>
<dbReference type="InterPro" id="IPR007829">
    <property type="entry name" value="TM2"/>
</dbReference>
<dbReference type="SUPFAM" id="SSF46565">
    <property type="entry name" value="Chaperone J-domain"/>
    <property type="match status" value="1"/>
</dbReference>
<evidence type="ECO:0000256" key="4">
    <source>
        <dbReference type="ARBA" id="ARBA00022692"/>
    </source>
</evidence>
<proteinExistence type="predicted"/>
<feature type="non-terminal residue" evidence="9">
    <location>
        <position position="1"/>
    </location>
</feature>
<dbReference type="PANTHER" id="PTHR44733:SF1">
    <property type="entry name" value="DNAJ HOMOLOG SUBFAMILY C MEMBER 22"/>
    <property type="match status" value="1"/>
</dbReference>
<accession>A0A851TM40</accession>
<dbReference type="SMART" id="SM00271">
    <property type="entry name" value="DnaJ"/>
    <property type="match status" value="1"/>
</dbReference>
<feature type="transmembrane region" description="Helical" evidence="7">
    <location>
        <begin position="70"/>
        <end position="92"/>
    </location>
</feature>
<name>A0A851TM40_9AVES</name>
<dbReference type="GO" id="GO:0016020">
    <property type="term" value="C:membrane"/>
    <property type="evidence" value="ECO:0007669"/>
    <property type="project" value="UniProtKB-SubCell"/>
</dbReference>
<dbReference type="InterPro" id="IPR001623">
    <property type="entry name" value="DnaJ_domain"/>
</dbReference>
<protein>
    <recommendedName>
        <fullName evidence="3">DnaJ homolog subfamily C member 22</fullName>
    </recommendedName>
</protein>
<feature type="domain" description="J" evidence="8">
    <location>
        <begin position="274"/>
        <end position="332"/>
    </location>
</feature>
<dbReference type="PANTHER" id="PTHR44733">
    <property type="entry name" value="DNAJ HOMOLOG SUBFAMILY C MEMBER 22"/>
    <property type="match status" value="1"/>
</dbReference>
<evidence type="ECO:0000256" key="5">
    <source>
        <dbReference type="ARBA" id="ARBA00022989"/>
    </source>
</evidence>
<evidence type="ECO:0000313" key="10">
    <source>
        <dbReference type="Proteomes" id="UP000661971"/>
    </source>
</evidence>
<keyword evidence="4 7" id="KW-0812">Transmembrane</keyword>
<dbReference type="Gene3D" id="1.10.287.110">
    <property type="entry name" value="DnaJ domain"/>
    <property type="match status" value="1"/>
</dbReference>
<feature type="transmembrane region" description="Helical" evidence="7">
    <location>
        <begin position="31"/>
        <end position="49"/>
    </location>
</feature>
<dbReference type="InterPro" id="IPR036869">
    <property type="entry name" value="J_dom_sf"/>
</dbReference>
<dbReference type="EMBL" id="WBNA01000564">
    <property type="protein sequence ID" value="NXD17714.1"/>
    <property type="molecule type" value="Genomic_DNA"/>
</dbReference>
<dbReference type="PROSITE" id="PS50076">
    <property type="entry name" value="DNAJ_2"/>
    <property type="match status" value="1"/>
</dbReference>
<feature type="transmembrane region" description="Helical" evidence="7">
    <location>
        <begin position="179"/>
        <end position="202"/>
    </location>
</feature>
<reference evidence="10" key="1">
    <citation type="submission" date="2023-07" db="EMBL/GenBank/DDBJ databases">
        <title>Bird 10,000 Genomes (B10K) Project - Family phase.</title>
        <authorList>
            <person name="Zhang G."/>
        </authorList>
    </citation>
    <scope>NUCLEOTIDE SEQUENCE [LARGE SCALE GENOMIC DNA]</scope>
</reference>
<dbReference type="AlphaFoldDB" id="A0A851TM40"/>
<organism evidence="9 10">
    <name type="scientific">Nothocercus nigrocapillus</name>
    <dbReference type="NCBI Taxonomy" id="1977171"/>
    <lineage>
        <taxon>Eukaryota</taxon>
        <taxon>Metazoa</taxon>
        <taxon>Chordata</taxon>
        <taxon>Craniata</taxon>
        <taxon>Vertebrata</taxon>
        <taxon>Euteleostomi</taxon>
        <taxon>Archelosauria</taxon>
        <taxon>Archosauria</taxon>
        <taxon>Dinosauria</taxon>
        <taxon>Saurischia</taxon>
        <taxon>Theropoda</taxon>
        <taxon>Coelurosauria</taxon>
        <taxon>Aves</taxon>
        <taxon>Palaeognathae</taxon>
        <taxon>Tinamiformes</taxon>
        <taxon>Tinamidae</taxon>
        <taxon>Nothocercus</taxon>
    </lineage>
</organism>
<comment type="subcellular location">
    <subcellularLocation>
        <location evidence="2">Membrane</location>
        <topology evidence="2">Multi-pass membrane protein</topology>
    </subcellularLocation>
</comment>
<feature type="non-terminal residue" evidence="9">
    <location>
        <position position="332"/>
    </location>
</feature>
<feature type="transmembrane region" description="Helical" evidence="7">
    <location>
        <begin position="124"/>
        <end position="145"/>
    </location>
</feature>
<sequence>MAKRLLVAYWLWALGGPLGLHHVYLGRDSHALLWLVTLGGFGAGWLCDLPQLPTWVAAANGTRTWQRHRAGTAPAPSTLCFAAQLAAGIYLGTLMGLALPWAPAVPLGAALGVQLAASVGEQTVAAVPVLAAAGLAALLLGTHALPVSLAATVAAQHHQSYRDPAAPRAVLRVRLCRLALGYMALAATLMGAVLGRVGAMLLRLTQGTRGLVAAVLHWACDDGNSLDTHLRWAYEVGTRGLGGLIPGASGRLQRPRVPHGLVHASPRSLGILPIFLQVLGLSAGCSAEDVHRSYRELVKIWHPDHNLHRAKEAERRFIELQEAYEVLVGPRR</sequence>
<evidence type="ECO:0000256" key="7">
    <source>
        <dbReference type="SAM" id="Phobius"/>
    </source>
</evidence>
<comment type="caution">
    <text evidence="9">The sequence shown here is derived from an EMBL/GenBank/DDBJ whole genome shotgun (WGS) entry which is preliminary data.</text>
</comment>
<keyword evidence="6 7" id="KW-0472">Membrane</keyword>
<keyword evidence="5 7" id="KW-1133">Transmembrane helix</keyword>
<dbReference type="Pfam" id="PF00226">
    <property type="entry name" value="DnaJ"/>
    <property type="match status" value="1"/>
</dbReference>
<gene>
    <name evidence="9" type="primary">Dnajc22</name>
    <name evidence="9" type="ORF">NOTNIG_R14004</name>
</gene>
<feature type="transmembrane region" description="Helical" evidence="7">
    <location>
        <begin position="7"/>
        <end position="25"/>
    </location>
</feature>
<dbReference type="Proteomes" id="UP000661971">
    <property type="component" value="Unassembled WGS sequence"/>
</dbReference>
<evidence type="ECO:0000313" key="9">
    <source>
        <dbReference type="EMBL" id="NXD17714.1"/>
    </source>
</evidence>
<dbReference type="Pfam" id="PF05154">
    <property type="entry name" value="TM2"/>
    <property type="match status" value="1"/>
</dbReference>